<dbReference type="InterPro" id="IPR043519">
    <property type="entry name" value="NT_sf"/>
</dbReference>
<feature type="region of interest" description="Disordered" evidence="2">
    <location>
        <begin position="326"/>
        <end position="346"/>
    </location>
</feature>
<dbReference type="Proteomes" id="UP001215097">
    <property type="component" value="Chromosome"/>
</dbReference>
<protein>
    <submittedName>
        <fullName evidence="3">Nucleotidyltransferase</fullName>
    </submittedName>
</protein>
<feature type="compositionally biased region" description="Polar residues" evidence="2">
    <location>
        <begin position="326"/>
        <end position="335"/>
    </location>
</feature>
<gene>
    <name evidence="3" type="ORF">KV395_19585</name>
</gene>
<dbReference type="SUPFAM" id="SSF81301">
    <property type="entry name" value="Nucleotidyltransferase"/>
    <property type="match status" value="1"/>
</dbReference>
<evidence type="ECO:0000256" key="1">
    <source>
        <dbReference type="SAM" id="Coils"/>
    </source>
</evidence>
<keyword evidence="4" id="KW-1185">Reference proteome</keyword>
<dbReference type="EMBL" id="CP078075">
    <property type="protein sequence ID" value="WDM45678.1"/>
    <property type="molecule type" value="Genomic_DNA"/>
</dbReference>
<organism evidence="3 4">
    <name type="scientific">Microbacterium luteolum</name>
    <name type="common">Aureobacterium luteolum</name>
    <dbReference type="NCBI Taxonomy" id="69367"/>
    <lineage>
        <taxon>Bacteria</taxon>
        <taxon>Bacillati</taxon>
        <taxon>Actinomycetota</taxon>
        <taxon>Actinomycetes</taxon>
        <taxon>Micrococcales</taxon>
        <taxon>Microbacteriaceae</taxon>
        <taxon>Microbacterium</taxon>
    </lineage>
</organism>
<evidence type="ECO:0000313" key="3">
    <source>
        <dbReference type="EMBL" id="WDM45678.1"/>
    </source>
</evidence>
<evidence type="ECO:0000256" key="2">
    <source>
        <dbReference type="SAM" id="MobiDB-lite"/>
    </source>
</evidence>
<name>A0ABY7XW05_MICLT</name>
<sequence>MVVQPYPTIEQVVNTARTKIQVTEEELAEARKRRTAIANALRKEFSGSRVYYNGSVAHGDALTPLTDVDLGIVIADPRREYGPGKKGPTQLQERAAAAIRRELADTYEDLRIEFRGRKRSILIRFRDPIRPGLPDFTADVIVAIDNASGEGLYIPRFTGWDRSDPEAHTRMIAEANKRTEAIFARTIRLLKHWNRMNGDTLCTWNIKALALSAGIASGSLITAMRTWFDYAIESLKQGETQDPAGVSDKPIKLKATRTEVLGRLRDASARLEKAVELDQAGFPVLACKELADMFNDPNMLPAPAHANLLREGVRFHAKPSSTFGAPALITSTPTPAATPVRSWGVR</sequence>
<feature type="coiled-coil region" evidence="1">
    <location>
        <begin position="13"/>
        <end position="40"/>
    </location>
</feature>
<proteinExistence type="predicted"/>
<accession>A0ABY7XW05</accession>
<reference evidence="3 4" key="1">
    <citation type="submission" date="2021-06" db="EMBL/GenBank/DDBJ databases">
        <title>Genome-based taxonomic framework of Microbacterium strains isolated from marine environment, the description of four new species and reclassification of four preexisting species.</title>
        <authorList>
            <person name="Lee S.D."/>
            <person name="Kim S.-M."/>
            <person name="Byeon Y.-S."/>
            <person name="Yang H.L."/>
            <person name="Kim I.S."/>
        </authorList>
    </citation>
    <scope>NUCLEOTIDE SEQUENCE [LARGE SCALE GENOMIC DNA]</scope>
    <source>
        <strain evidence="3 4">KACC 14465</strain>
    </source>
</reference>
<keyword evidence="1" id="KW-0175">Coiled coil</keyword>
<evidence type="ECO:0000313" key="4">
    <source>
        <dbReference type="Proteomes" id="UP001215097"/>
    </source>
</evidence>